<evidence type="ECO:0000256" key="1">
    <source>
        <dbReference type="SAM" id="Coils"/>
    </source>
</evidence>
<dbReference type="RefSeq" id="WP_011734519.1">
    <property type="nucleotide sequence ID" value="NC_008609.1"/>
</dbReference>
<evidence type="ECO:0000313" key="2">
    <source>
        <dbReference type="EMBL" id="ABK98206.1"/>
    </source>
</evidence>
<keyword evidence="3" id="KW-1185">Reference proteome</keyword>
<sequence length="176" mass="19532">MKPTLFRLIITTTLALAALSLNPYHGRAVEIVPKIGAVSATRWRPVSPSLTRFDQDQARIDRLLLDSQGKSIDTSLAKRLRSELSGARGLVQGIRRMERHQLYNRAQWRLQAAQLKERIDRLSALKSELENSQSSAELNMIDMQSAMSARQAAVQLAANLIGQLSDAQSAIVSNIK</sequence>
<dbReference type="HOGENOM" id="CLU_1523755_0_0_7"/>
<keyword evidence="1" id="KW-0175">Coiled coil</keyword>
<dbReference type="AlphaFoldDB" id="A1ALI6"/>
<protein>
    <submittedName>
        <fullName evidence="2">Uncharacterized protein</fullName>
    </submittedName>
</protein>
<dbReference type="STRING" id="338966.Ppro_0575"/>
<dbReference type="KEGG" id="ppd:Ppro_0575"/>
<dbReference type="Proteomes" id="UP000006732">
    <property type="component" value="Chromosome"/>
</dbReference>
<organism evidence="2 3">
    <name type="scientific">Pelobacter propionicus (strain DSM 2379 / NBRC 103807 / OttBd1)</name>
    <dbReference type="NCBI Taxonomy" id="338966"/>
    <lineage>
        <taxon>Bacteria</taxon>
        <taxon>Pseudomonadati</taxon>
        <taxon>Thermodesulfobacteriota</taxon>
        <taxon>Desulfuromonadia</taxon>
        <taxon>Desulfuromonadales</taxon>
        <taxon>Desulfuromonadaceae</taxon>
        <taxon>Pelobacter</taxon>
    </lineage>
</organism>
<gene>
    <name evidence="2" type="ordered locus">Ppro_0575</name>
</gene>
<accession>A1ALI6</accession>
<name>A1ALI6_PELPD</name>
<reference evidence="2 3" key="1">
    <citation type="submission" date="2006-10" db="EMBL/GenBank/DDBJ databases">
        <title>Complete sequence of chromosome of Pelobacter propionicus DSM 2379.</title>
        <authorList>
            <consortium name="US DOE Joint Genome Institute"/>
            <person name="Copeland A."/>
            <person name="Lucas S."/>
            <person name="Lapidus A."/>
            <person name="Barry K."/>
            <person name="Detter J.C."/>
            <person name="Glavina del Rio T."/>
            <person name="Hammon N."/>
            <person name="Israni S."/>
            <person name="Dalin E."/>
            <person name="Tice H."/>
            <person name="Pitluck S."/>
            <person name="Saunders E."/>
            <person name="Brettin T."/>
            <person name="Bruce D."/>
            <person name="Han C."/>
            <person name="Tapia R."/>
            <person name="Schmutz J."/>
            <person name="Larimer F."/>
            <person name="Land M."/>
            <person name="Hauser L."/>
            <person name="Kyrpides N."/>
            <person name="Kim E."/>
            <person name="Lovley D."/>
            <person name="Richardson P."/>
        </authorList>
    </citation>
    <scope>NUCLEOTIDE SEQUENCE [LARGE SCALE GENOMIC DNA]</scope>
    <source>
        <strain evidence="3">DSM 2379 / NBRC 103807 / OttBd1</strain>
    </source>
</reference>
<dbReference type="EMBL" id="CP000482">
    <property type="protein sequence ID" value="ABK98206.1"/>
    <property type="molecule type" value="Genomic_DNA"/>
</dbReference>
<feature type="coiled-coil region" evidence="1">
    <location>
        <begin position="105"/>
        <end position="139"/>
    </location>
</feature>
<proteinExistence type="predicted"/>
<evidence type="ECO:0000313" key="3">
    <source>
        <dbReference type="Proteomes" id="UP000006732"/>
    </source>
</evidence>